<dbReference type="AlphaFoldDB" id="A0A9Q9BX17"/>
<evidence type="ECO:0000313" key="1">
    <source>
        <dbReference type="EMBL" id="UTH14122.1"/>
    </source>
</evidence>
<dbReference type="KEGG" id="mequ:KFV11_01750"/>
<dbReference type="RefSeq" id="WP_254250178.1">
    <property type="nucleotide sequence ID" value="NZ_CP073809.1"/>
</dbReference>
<dbReference type="Proteomes" id="UP001057381">
    <property type="component" value="Chromosome"/>
</dbReference>
<gene>
    <name evidence="1" type="ORF">KFV11_01750</name>
</gene>
<organism evidence="1 2">
    <name type="scientific">Macrococcus equipercicus</name>
    <dbReference type="NCBI Taxonomy" id="69967"/>
    <lineage>
        <taxon>Bacteria</taxon>
        <taxon>Bacillati</taxon>
        <taxon>Bacillota</taxon>
        <taxon>Bacilli</taxon>
        <taxon>Bacillales</taxon>
        <taxon>Staphylococcaceae</taxon>
        <taxon>Macrococcus</taxon>
    </lineage>
</organism>
<name>A0A9Q9BX17_9STAP</name>
<sequence length="50" mass="5408">MDNIVTFFVLDSGSDAERFSERSNTLLIRDFSTEAALGQLPELAAVSSSV</sequence>
<proteinExistence type="predicted"/>
<evidence type="ECO:0000313" key="2">
    <source>
        <dbReference type="Proteomes" id="UP001057381"/>
    </source>
</evidence>
<protein>
    <submittedName>
        <fullName evidence="1">Uncharacterized protein</fullName>
    </submittedName>
</protein>
<reference evidence="1" key="1">
    <citation type="submission" date="2021-04" db="EMBL/GenBank/DDBJ databases">
        <title>Complete Genome Sequences of Macrococcus spp. from dog and cattle.</title>
        <authorList>
            <person name="Schwendener S."/>
            <person name="Perreten V."/>
        </authorList>
    </citation>
    <scope>NUCLEOTIDE SEQUENCE</scope>
    <source>
        <strain evidence="1">Epi0143-OL</strain>
    </source>
</reference>
<accession>A0A9Q9BX17</accession>
<dbReference type="EMBL" id="CP073809">
    <property type="protein sequence ID" value="UTH14122.1"/>
    <property type="molecule type" value="Genomic_DNA"/>
</dbReference>